<name>A0A642EVF6_BACFG</name>
<dbReference type="EMBL" id="VWEQ01000278">
    <property type="protein sequence ID" value="KAA4737720.1"/>
    <property type="molecule type" value="Genomic_DNA"/>
</dbReference>
<dbReference type="Gene3D" id="3.40.50.450">
    <property type="match status" value="1"/>
</dbReference>
<dbReference type="InterPro" id="IPR010697">
    <property type="entry name" value="YspA"/>
</dbReference>
<dbReference type="Pfam" id="PF06908">
    <property type="entry name" value="YpsA"/>
    <property type="match status" value="1"/>
</dbReference>
<dbReference type="AlphaFoldDB" id="A0A642EVF6"/>
<dbReference type="SUPFAM" id="SSF102405">
    <property type="entry name" value="MCP/YpsA-like"/>
    <property type="match status" value="1"/>
</dbReference>
<dbReference type="PANTHER" id="PTHR38440">
    <property type="entry name" value="UPF0398 PROTEIN YPSA"/>
    <property type="match status" value="1"/>
</dbReference>
<proteinExistence type="predicted"/>
<gene>
    <name evidence="1" type="ORF">F3B44_27005</name>
</gene>
<organism evidence="1 2">
    <name type="scientific">Bacteroides fragilis</name>
    <dbReference type="NCBI Taxonomy" id="817"/>
    <lineage>
        <taxon>Bacteria</taxon>
        <taxon>Pseudomonadati</taxon>
        <taxon>Bacteroidota</taxon>
        <taxon>Bacteroidia</taxon>
        <taxon>Bacteroidales</taxon>
        <taxon>Bacteroidaceae</taxon>
        <taxon>Bacteroides</taxon>
    </lineage>
</organism>
<sequence length="167" mass="18758">MIEFKNDKAVSVCFSGHRNIPLLYRKRLKQLLIKEITKAYADGYRLFYHGAALGFDQLAAEAAISLKAELPDLQVIAVVPYRGQAERWSDAMKAGYEAVLSSSDEVIILSEHYFQGCFLRRNDYMVCHCSRLISWYDGKPKGGTFYTCRKATAGGLQVSNLYSHSSG</sequence>
<dbReference type="Proteomes" id="UP000479773">
    <property type="component" value="Unassembled WGS sequence"/>
</dbReference>
<accession>A0A642EVF6</accession>
<evidence type="ECO:0000313" key="2">
    <source>
        <dbReference type="Proteomes" id="UP000479773"/>
    </source>
</evidence>
<evidence type="ECO:0000313" key="1">
    <source>
        <dbReference type="EMBL" id="KAA4737720.1"/>
    </source>
</evidence>
<reference evidence="1 2" key="1">
    <citation type="journal article" date="2019" name="Nat. Med.">
        <title>A library of human gut bacterial isolates paired with longitudinal multiomics data enables mechanistic microbiome research.</title>
        <authorList>
            <person name="Poyet M."/>
            <person name="Groussin M."/>
            <person name="Gibbons S.M."/>
            <person name="Avila-Pacheco J."/>
            <person name="Jiang X."/>
            <person name="Kearney S.M."/>
            <person name="Perrotta A.R."/>
            <person name="Berdy B."/>
            <person name="Zhao S."/>
            <person name="Lieberman T.D."/>
            <person name="Swanson P.K."/>
            <person name="Smith M."/>
            <person name="Roesemann S."/>
            <person name="Alexander J.E."/>
            <person name="Rich S.A."/>
            <person name="Livny J."/>
            <person name="Vlamakis H."/>
            <person name="Clish C."/>
            <person name="Bullock K."/>
            <person name="Deik A."/>
            <person name="Scott J."/>
            <person name="Pierce K.A."/>
            <person name="Xavier R.J."/>
            <person name="Alm E.J."/>
        </authorList>
    </citation>
    <scope>NUCLEOTIDE SEQUENCE [LARGE SCALE GENOMIC DNA]</scope>
    <source>
        <strain evidence="1 2">BIOML-A106</strain>
    </source>
</reference>
<protein>
    <submittedName>
        <fullName evidence="1">DUF1273 domain-containing protein</fullName>
    </submittedName>
</protein>
<comment type="caution">
    <text evidence="1">The sequence shown here is derived from an EMBL/GenBank/DDBJ whole genome shotgun (WGS) entry which is preliminary data.</text>
</comment>
<dbReference type="PANTHER" id="PTHR38440:SF1">
    <property type="entry name" value="UPF0398 PROTEIN SPR0331"/>
    <property type="match status" value="1"/>
</dbReference>